<comment type="caution">
    <text evidence="2">The sequence shown here is derived from an EMBL/GenBank/DDBJ whole genome shotgun (WGS) entry which is preliminary data.</text>
</comment>
<proteinExistence type="predicted"/>
<dbReference type="Proteomes" id="UP000828390">
    <property type="component" value="Unassembled WGS sequence"/>
</dbReference>
<organism evidence="2 3">
    <name type="scientific">Dreissena polymorpha</name>
    <name type="common">Zebra mussel</name>
    <name type="synonym">Mytilus polymorpha</name>
    <dbReference type="NCBI Taxonomy" id="45954"/>
    <lineage>
        <taxon>Eukaryota</taxon>
        <taxon>Metazoa</taxon>
        <taxon>Spiralia</taxon>
        <taxon>Lophotrochozoa</taxon>
        <taxon>Mollusca</taxon>
        <taxon>Bivalvia</taxon>
        <taxon>Autobranchia</taxon>
        <taxon>Heteroconchia</taxon>
        <taxon>Euheterodonta</taxon>
        <taxon>Imparidentia</taxon>
        <taxon>Neoheterodontei</taxon>
        <taxon>Myida</taxon>
        <taxon>Dreissenoidea</taxon>
        <taxon>Dreissenidae</taxon>
        <taxon>Dreissena</taxon>
    </lineage>
</organism>
<evidence type="ECO:0000313" key="3">
    <source>
        <dbReference type="Proteomes" id="UP000828390"/>
    </source>
</evidence>
<evidence type="ECO:0000313" key="2">
    <source>
        <dbReference type="EMBL" id="KAH3805245.1"/>
    </source>
</evidence>
<reference evidence="2" key="2">
    <citation type="submission" date="2020-11" db="EMBL/GenBank/DDBJ databases">
        <authorList>
            <person name="McCartney M.A."/>
            <person name="Auch B."/>
            <person name="Kono T."/>
            <person name="Mallez S."/>
            <person name="Becker A."/>
            <person name="Gohl D.M."/>
            <person name="Silverstein K.A.T."/>
            <person name="Koren S."/>
            <person name="Bechman K.B."/>
            <person name="Herman A."/>
            <person name="Abrahante J.E."/>
            <person name="Garbe J."/>
        </authorList>
    </citation>
    <scope>NUCLEOTIDE SEQUENCE</scope>
    <source>
        <strain evidence="2">Duluth1</strain>
        <tissue evidence="2">Whole animal</tissue>
    </source>
</reference>
<dbReference type="AlphaFoldDB" id="A0A9D4FYJ4"/>
<sequence length="60" mass="7201">MWYSKSRRQEDAETKAWQHELRVIHPHGDPEDSWRGFARGTALRETEASKEHEDVRQDPR</sequence>
<gene>
    <name evidence="2" type="ORF">DPMN_133542</name>
</gene>
<protein>
    <submittedName>
        <fullName evidence="2">Uncharacterized protein</fullName>
    </submittedName>
</protein>
<keyword evidence="3" id="KW-1185">Reference proteome</keyword>
<dbReference type="EMBL" id="JAIWYP010000006">
    <property type="protein sequence ID" value="KAH3805245.1"/>
    <property type="molecule type" value="Genomic_DNA"/>
</dbReference>
<feature type="region of interest" description="Disordered" evidence="1">
    <location>
        <begin position="41"/>
        <end position="60"/>
    </location>
</feature>
<name>A0A9D4FYJ4_DREPO</name>
<accession>A0A9D4FYJ4</accession>
<feature type="compositionally biased region" description="Basic and acidic residues" evidence="1">
    <location>
        <begin position="42"/>
        <end position="60"/>
    </location>
</feature>
<evidence type="ECO:0000256" key="1">
    <source>
        <dbReference type="SAM" id="MobiDB-lite"/>
    </source>
</evidence>
<reference evidence="2" key="1">
    <citation type="journal article" date="2019" name="bioRxiv">
        <title>The Genome of the Zebra Mussel, Dreissena polymorpha: A Resource for Invasive Species Research.</title>
        <authorList>
            <person name="McCartney M.A."/>
            <person name="Auch B."/>
            <person name="Kono T."/>
            <person name="Mallez S."/>
            <person name="Zhang Y."/>
            <person name="Obille A."/>
            <person name="Becker A."/>
            <person name="Abrahante J.E."/>
            <person name="Garbe J."/>
            <person name="Badalamenti J.P."/>
            <person name="Herman A."/>
            <person name="Mangelson H."/>
            <person name="Liachko I."/>
            <person name="Sullivan S."/>
            <person name="Sone E.D."/>
            <person name="Koren S."/>
            <person name="Silverstein K.A.T."/>
            <person name="Beckman K.B."/>
            <person name="Gohl D.M."/>
        </authorList>
    </citation>
    <scope>NUCLEOTIDE SEQUENCE</scope>
    <source>
        <strain evidence="2">Duluth1</strain>
        <tissue evidence="2">Whole animal</tissue>
    </source>
</reference>